<dbReference type="EMBL" id="FN648520">
    <property type="protein sequence ID" value="CBJ26462.1"/>
    <property type="molecule type" value="Genomic_DNA"/>
</dbReference>
<dbReference type="InParanoid" id="D7FXM1"/>
<protein>
    <recommendedName>
        <fullName evidence="1">Alpha/beta hydrolase fold-5 domain-containing protein</fullName>
    </recommendedName>
</protein>
<gene>
    <name evidence="2" type="ORF">Esi_0033_0108</name>
</gene>
<proteinExistence type="predicted"/>
<dbReference type="Gene3D" id="3.40.50.1820">
    <property type="entry name" value="alpha/beta hydrolase"/>
    <property type="match status" value="1"/>
</dbReference>
<dbReference type="Proteomes" id="UP000002630">
    <property type="component" value="Linkage Group LG07"/>
</dbReference>
<name>D7FXM1_ECTSI</name>
<dbReference type="EMBL" id="FN649732">
    <property type="protein sequence ID" value="CBJ26462.1"/>
    <property type="molecule type" value="Genomic_DNA"/>
</dbReference>
<dbReference type="InterPro" id="IPR029058">
    <property type="entry name" value="AB_hydrolase_fold"/>
</dbReference>
<keyword evidence="3" id="KW-1185">Reference proteome</keyword>
<feature type="domain" description="Alpha/beta hydrolase fold-5" evidence="1">
    <location>
        <begin position="149"/>
        <end position="291"/>
    </location>
</feature>
<dbReference type="AlphaFoldDB" id="D7FXM1"/>
<dbReference type="Pfam" id="PF12695">
    <property type="entry name" value="Abhydrolase_5"/>
    <property type="match status" value="1"/>
</dbReference>
<accession>D7FXM1</accession>
<evidence type="ECO:0000259" key="1">
    <source>
        <dbReference type="Pfam" id="PF12695"/>
    </source>
</evidence>
<sequence length="383" mass="41087">MAGDMLTQAADVAWTGLGWLARRGVSFWRSFTFALSFVPNQLWKSVGDRRDGVGYYSDPLGKPSLLSHWRGLAEFTFGSITLLPKASTDEALAAARVTASSTARGPAGWEGDGVAVMDTGSYLEFLPPPEAQACGEADTTSGKNHRTGVVIFPGALVPPSAYAPLARTMARKGYPSYILRFEFNLATKGWEATSEIISRSAPAADGEGRGASCSAVGSRPTKWVLAGHSMGTVGIEMFYAEHPEIVDGVVYMGSGNMIGDALKGSEVPAMVLRGSRDPFVPAEVQTARKKSVLSAVVYTTRVWILSSFFAIYKTNQCSRSLGEFFRDINFGGGGLMSGCCLFRTVMCSHFTCALVFVCHLHKTDRCSMSLGEFCCECNFGGRG</sequence>
<reference evidence="2 3" key="1">
    <citation type="journal article" date="2010" name="Nature">
        <title>The Ectocarpus genome and the independent evolution of multicellularity in brown algae.</title>
        <authorList>
            <person name="Cock J.M."/>
            <person name="Sterck L."/>
            <person name="Rouze P."/>
            <person name="Scornet D."/>
            <person name="Allen A.E."/>
            <person name="Amoutzias G."/>
            <person name="Anthouard V."/>
            <person name="Artiguenave F."/>
            <person name="Aury J.M."/>
            <person name="Badger J.H."/>
            <person name="Beszteri B."/>
            <person name="Billiau K."/>
            <person name="Bonnet E."/>
            <person name="Bothwell J.H."/>
            <person name="Bowler C."/>
            <person name="Boyen C."/>
            <person name="Brownlee C."/>
            <person name="Carrano C.J."/>
            <person name="Charrier B."/>
            <person name="Cho G.Y."/>
            <person name="Coelho S.M."/>
            <person name="Collen J."/>
            <person name="Corre E."/>
            <person name="Da Silva C."/>
            <person name="Delage L."/>
            <person name="Delaroque N."/>
            <person name="Dittami S.M."/>
            <person name="Doulbeau S."/>
            <person name="Elias M."/>
            <person name="Farnham G."/>
            <person name="Gachon C.M."/>
            <person name="Gschloessl B."/>
            <person name="Heesch S."/>
            <person name="Jabbari K."/>
            <person name="Jubin C."/>
            <person name="Kawai H."/>
            <person name="Kimura K."/>
            <person name="Kloareg B."/>
            <person name="Kupper F.C."/>
            <person name="Lang D."/>
            <person name="Le Bail A."/>
            <person name="Leblanc C."/>
            <person name="Lerouge P."/>
            <person name="Lohr M."/>
            <person name="Lopez P.J."/>
            <person name="Martens C."/>
            <person name="Maumus F."/>
            <person name="Michel G."/>
            <person name="Miranda-Saavedra D."/>
            <person name="Morales J."/>
            <person name="Moreau H."/>
            <person name="Motomura T."/>
            <person name="Nagasato C."/>
            <person name="Napoli C.A."/>
            <person name="Nelson D.R."/>
            <person name="Nyvall-Collen P."/>
            <person name="Peters A.F."/>
            <person name="Pommier C."/>
            <person name="Potin P."/>
            <person name="Poulain J."/>
            <person name="Quesneville H."/>
            <person name="Read B."/>
            <person name="Rensing S.A."/>
            <person name="Ritter A."/>
            <person name="Rousvoal S."/>
            <person name="Samanta M."/>
            <person name="Samson G."/>
            <person name="Schroeder D.C."/>
            <person name="Segurens B."/>
            <person name="Strittmatter M."/>
            <person name="Tonon T."/>
            <person name="Tregear J.W."/>
            <person name="Valentin K."/>
            <person name="von Dassow P."/>
            <person name="Yamagishi T."/>
            <person name="Van de Peer Y."/>
            <person name="Wincker P."/>
        </authorList>
    </citation>
    <scope>NUCLEOTIDE SEQUENCE [LARGE SCALE GENOMIC DNA]</scope>
    <source>
        <strain evidence="3">Ec32 / CCAP1310/4</strain>
    </source>
</reference>
<dbReference type="SUPFAM" id="SSF53474">
    <property type="entry name" value="alpha/beta-Hydrolases"/>
    <property type="match status" value="1"/>
</dbReference>
<organism evidence="2 3">
    <name type="scientific">Ectocarpus siliculosus</name>
    <name type="common">Brown alga</name>
    <name type="synonym">Conferva siliculosa</name>
    <dbReference type="NCBI Taxonomy" id="2880"/>
    <lineage>
        <taxon>Eukaryota</taxon>
        <taxon>Sar</taxon>
        <taxon>Stramenopiles</taxon>
        <taxon>Ochrophyta</taxon>
        <taxon>PX clade</taxon>
        <taxon>Phaeophyceae</taxon>
        <taxon>Ectocarpales</taxon>
        <taxon>Ectocarpaceae</taxon>
        <taxon>Ectocarpus</taxon>
    </lineage>
</organism>
<dbReference type="InterPro" id="IPR029059">
    <property type="entry name" value="AB_hydrolase_5"/>
</dbReference>
<evidence type="ECO:0000313" key="3">
    <source>
        <dbReference type="Proteomes" id="UP000002630"/>
    </source>
</evidence>
<dbReference type="OrthoDB" id="2148812at2759"/>
<dbReference type="GO" id="GO:0016787">
    <property type="term" value="F:hydrolase activity"/>
    <property type="evidence" value="ECO:0007669"/>
    <property type="project" value="InterPro"/>
</dbReference>
<evidence type="ECO:0000313" key="2">
    <source>
        <dbReference type="EMBL" id="CBJ26462.1"/>
    </source>
</evidence>